<protein>
    <recommendedName>
        <fullName evidence="2">DNA-3-methyladenine glycosylase II</fullName>
        <ecNumber evidence="2">3.2.2.21</ecNumber>
    </recommendedName>
</protein>
<dbReference type="InterPro" id="IPR011257">
    <property type="entry name" value="DNA_glycosylase"/>
</dbReference>
<dbReference type="Proteomes" id="UP000733744">
    <property type="component" value="Unassembled WGS sequence"/>
</dbReference>
<organism evidence="7 8">
    <name type="scientific">Candidatus Methylobacter oryzae</name>
    <dbReference type="NCBI Taxonomy" id="2497749"/>
    <lineage>
        <taxon>Bacteria</taxon>
        <taxon>Pseudomonadati</taxon>
        <taxon>Pseudomonadota</taxon>
        <taxon>Gammaproteobacteria</taxon>
        <taxon>Methylococcales</taxon>
        <taxon>Methylococcaceae</taxon>
        <taxon>Methylobacter</taxon>
    </lineage>
</organism>
<dbReference type="PANTHER" id="PTHR43003">
    <property type="entry name" value="DNA-3-METHYLADENINE GLYCOSYLASE"/>
    <property type="match status" value="1"/>
</dbReference>
<evidence type="ECO:0000313" key="7">
    <source>
        <dbReference type="EMBL" id="TRX03028.1"/>
    </source>
</evidence>
<sequence length="298" mass="32894">MNTVNCSLPLPDDFRPDDMLKFHQRDVLAVAERVDAGSLSKGILWNGSPACLSIRFETSCAQVELAINGIAVAGDAETLRKLGQRMLGLDQSIEEFEQRYRDHPQLGILIAGQSGLRVPVTASIFEALSWAIICQQISVRAAVAIRRKLIQLAALRYSGGLYCYPDARHVADFSESDLRQAGFSQSKARCLLAVSRMIAAGDLELEYSVDELPVDRVCEQLLRIRGIGPWTVNYALLRGFGWLDGSLHGDIAVRRGLQKLLAIAEPVGEQQARQWLAPFSPWRALVAVHLWTFLAALA</sequence>
<keyword evidence="4" id="KW-0234">DNA repair</keyword>
<feature type="domain" description="HhH-GPD" evidence="5">
    <location>
        <begin position="133"/>
        <end position="295"/>
    </location>
</feature>
<reference evidence="7 8" key="1">
    <citation type="journal article" date="2019" name="Antonie Van Leeuwenhoek">
        <title>Description of 'Ca. Methylobacter oryzae' KRF1, a novel species from the environmentally important Methylobacter clade 2.</title>
        <authorList>
            <person name="Khatri K."/>
            <person name="Mohite J.A."/>
            <person name="Pandit P.S."/>
            <person name="Bahulikar R."/>
            <person name="Rahalkar M.C."/>
        </authorList>
    </citation>
    <scope>NUCLEOTIDE SEQUENCE [LARGE SCALE GENOMIC DNA]</scope>
    <source>
        <strain evidence="7 8">KRF1</strain>
    </source>
</reference>
<evidence type="ECO:0000259" key="5">
    <source>
        <dbReference type="SMART" id="SM00478"/>
    </source>
</evidence>
<dbReference type="Pfam" id="PF00730">
    <property type="entry name" value="HhH-GPD"/>
    <property type="match status" value="1"/>
</dbReference>
<dbReference type="PANTHER" id="PTHR43003:SF13">
    <property type="entry name" value="DNA-3-METHYLADENINE GLYCOSYLASE 2"/>
    <property type="match status" value="1"/>
</dbReference>
<dbReference type="Pfam" id="PF06029">
    <property type="entry name" value="AlkA_N"/>
    <property type="match status" value="1"/>
</dbReference>
<dbReference type="Gene3D" id="1.10.340.30">
    <property type="entry name" value="Hypothetical protein, domain 2"/>
    <property type="match status" value="1"/>
</dbReference>
<dbReference type="SMART" id="SM00478">
    <property type="entry name" value="ENDO3c"/>
    <property type="match status" value="1"/>
</dbReference>
<proteinExistence type="predicted"/>
<name>A0ABY3CGW6_9GAMM</name>
<evidence type="ECO:0000313" key="8">
    <source>
        <dbReference type="Proteomes" id="UP000733744"/>
    </source>
</evidence>
<comment type="caution">
    <text evidence="7">The sequence shown here is derived from an EMBL/GenBank/DDBJ whole genome shotgun (WGS) entry which is preliminary data.</text>
</comment>
<dbReference type="Gene3D" id="1.10.1670.10">
    <property type="entry name" value="Helix-hairpin-Helix base-excision DNA repair enzymes (C-terminal)"/>
    <property type="match status" value="1"/>
</dbReference>
<evidence type="ECO:0000256" key="1">
    <source>
        <dbReference type="ARBA" id="ARBA00000086"/>
    </source>
</evidence>
<feature type="domain" description="DNA-3-methyladenine glycosylase AlkA N-terminal" evidence="6">
    <location>
        <begin position="7"/>
        <end position="123"/>
    </location>
</feature>
<evidence type="ECO:0000256" key="4">
    <source>
        <dbReference type="ARBA" id="ARBA00023204"/>
    </source>
</evidence>
<gene>
    <name evidence="7" type="ORF">EKO24_001725</name>
</gene>
<dbReference type="SUPFAM" id="SSF48150">
    <property type="entry name" value="DNA-glycosylase"/>
    <property type="match status" value="1"/>
</dbReference>
<dbReference type="InterPro" id="IPR010316">
    <property type="entry name" value="AlkA_N"/>
</dbReference>
<dbReference type="CDD" id="cd00056">
    <property type="entry name" value="ENDO3c"/>
    <property type="match status" value="1"/>
</dbReference>
<dbReference type="InterPro" id="IPR037046">
    <property type="entry name" value="AlkA_N_sf"/>
</dbReference>
<dbReference type="EC" id="3.2.2.21" evidence="2"/>
<evidence type="ECO:0000259" key="6">
    <source>
        <dbReference type="SMART" id="SM01009"/>
    </source>
</evidence>
<accession>A0ABY3CGW6</accession>
<dbReference type="SMART" id="SM01009">
    <property type="entry name" value="AlkA_N"/>
    <property type="match status" value="1"/>
</dbReference>
<keyword evidence="3" id="KW-0227">DNA damage</keyword>
<dbReference type="InterPro" id="IPR003265">
    <property type="entry name" value="HhH-GPD_domain"/>
</dbReference>
<comment type="catalytic activity">
    <reaction evidence="1">
        <text>Hydrolysis of alkylated DNA, releasing 3-methyladenine, 3-methylguanine, 7-methylguanine and 7-methyladenine.</text>
        <dbReference type="EC" id="3.2.2.21"/>
    </reaction>
</comment>
<dbReference type="RefSeq" id="WP_127027306.1">
    <property type="nucleotide sequence ID" value="NZ_RYFG02000009.1"/>
</dbReference>
<evidence type="ECO:0000256" key="2">
    <source>
        <dbReference type="ARBA" id="ARBA00012000"/>
    </source>
</evidence>
<dbReference type="EMBL" id="RYFG02000009">
    <property type="protein sequence ID" value="TRX03028.1"/>
    <property type="molecule type" value="Genomic_DNA"/>
</dbReference>
<keyword evidence="8" id="KW-1185">Reference proteome</keyword>
<dbReference type="Gene3D" id="3.30.310.20">
    <property type="entry name" value="DNA-3-methyladenine glycosylase AlkA, N-terminal domain"/>
    <property type="match status" value="1"/>
</dbReference>
<evidence type="ECO:0000256" key="3">
    <source>
        <dbReference type="ARBA" id="ARBA00022763"/>
    </source>
</evidence>
<dbReference type="InterPro" id="IPR023170">
    <property type="entry name" value="HhH_base_excis_C"/>
</dbReference>
<dbReference type="InterPro" id="IPR051912">
    <property type="entry name" value="Alkylbase_DNA_Glycosylase/TA"/>
</dbReference>